<evidence type="ECO:0000313" key="2">
    <source>
        <dbReference type="EMBL" id="PWZ52034.1"/>
    </source>
</evidence>
<dbReference type="InterPro" id="IPR032697">
    <property type="entry name" value="SQ_cyclase_N"/>
</dbReference>
<dbReference type="PANTHER" id="PTHR11764">
    <property type="entry name" value="TERPENE CYCLASE/MUTASE FAMILY MEMBER"/>
    <property type="match status" value="1"/>
</dbReference>
<proteinExistence type="predicted"/>
<dbReference type="Gene3D" id="1.50.10.20">
    <property type="match status" value="1"/>
</dbReference>
<dbReference type="PANTHER" id="PTHR11764:SF89">
    <property type="entry name" value="TERPENE CYCLASE_MUTASE FAMILY MEMBER"/>
    <property type="match status" value="1"/>
</dbReference>
<dbReference type="SUPFAM" id="SSF48239">
    <property type="entry name" value="Terpenoid cyclases/Protein prenyltransferases"/>
    <property type="match status" value="1"/>
</dbReference>
<dbReference type="EMBL" id="NCVQ01000001">
    <property type="protein sequence ID" value="PWZ52034.1"/>
    <property type="molecule type" value="Genomic_DNA"/>
</dbReference>
<name>A0A317Y2W0_MAIZE</name>
<sequence>MWRLKIGEGGGPWMQTVSGFHGRQVWEYDPDAGTDEERSKVEQLRREFTENRFRRRESQDLLMRMQLTGQKHLHADEMGAATKIEDGDEVTEERLRESLRRALGWMSALQAEDGHWPGDFSGITYIMPFWIFALHITGSIDVVLSKEHRREICRHIYNHQNEDGGWGFNILDESAMFSTCLNYTALRLLGEVQQEENDGLAKGRAWILSHGTATAAPQWAKILLSMFGTSLNRKSNIGRGSFDLITTQYTFKLQLGGRFWCFTRITYMSIAFLYGKKFIGPITPTILELREELYSLPYVQIDWSKARNSCAKVRHHPSLTFNHYHYSINI</sequence>
<dbReference type="GO" id="GO:0016866">
    <property type="term" value="F:intramolecular transferase activity"/>
    <property type="evidence" value="ECO:0007669"/>
    <property type="project" value="InterPro"/>
</dbReference>
<accession>A0A317Y2W0</accession>
<gene>
    <name evidence="2" type="primary">Os11g0285000_6</name>
    <name evidence="2" type="ORF">Zm00014a_012423</name>
</gene>
<dbReference type="GO" id="GO:0016104">
    <property type="term" value="P:triterpenoid biosynthetic process"/>
    <property type="evidence" value="ECO:0007669"/>
    <property type="project" value="InterPro"/>
</dbReference>
<dbReference type="Pfam" id="PF13249">
    <property type="entry name" value="SQHop_cyclase_N"/>
    <property type="match status" value="1"/>
</dbReference>
<organism evidence="2">
    <name type="scientific">Zea mays</name>
    <name type="common">Maize</name>
    <dbReference type="NCBI Taxonomy" id="4577"/>
    <lineage>
        <taxon>Eukaryota</taxon>
        <taxon>Viridiplantae</taxon>
        <taxon>Streptophyta</taxon>
        <taxon>Embryophyta</taxon>
        <taxon>Tracheophyta</taxon>
        <taxon>Spermatophyta</taxon>
        <taxon>Magnoliopsida</taxon>
        <taxon>Liliopsida</taxon>
        <taxon>Poales</taxon>
        <taxon>Poaceae</taxon>
        <taxon>PACMAD clade</taxon>
        <taxon>Panicoideae</taxon>
        <taxon>Andropogonodae</taxon>
        <taxon>Andropogoneae</taxon>
        <taxon>Tripsacinae</taxon>
        <taxon>Zea</taxon>
    </lineage>
</organism>
<dbReference type="GO" id="GO:0005811">
    <property type="term" value="C:lipid droplet"/>
    <property type="evidence" value="ECO:0007669"/>
    <property type="project" value="InterPro"/>
</dbReference>
<reference evidence="2" key="1">
    <citation type="journal article" date="2018" name="Nat. Genet.">
        <title>Extensive intraspecific gene order and gene structural variations between Mo17 and other maize genomes.</title>
        <authorList>
            <person name="Sun S."/>
            <person name="Zhou Y."/>
            <person name="Chen J."/>
            <person name="Shi J."/>
            <person name="Zhao H."/>
            <person name="Zhao H."/>
            <person name="Song W."/>
            <person name="Zhang M."/>
            <person name="Cui Y."/>
            <person name="Dong X."/>
            <person name="Liu H."/>
            <person name="Ma X."/>
            <person name="Jiao Y."/>
            <person name="Wang B."/>
            <person name="Wei X."/>
            <person name="Stein J.C."/>
            <person name="Glaubitz J.C."/>
            <person name="Lu F."/>
            <person name="Yu G."/>
            <person name="Liang C."/>
            <person name="Fengler K."/>
            <person name="Li B."/>
            <person name="Rafalski A."/>
            <person name="Schnable P.S."/>
            <person name="Ware D.H."/>
            <person name="Buckler E.S."/>
            <person name="Lai J."/>
        </authorList>
    </citation>
    <scope>NUCLEOTIDE SEQUENCE [LARGE SCALE GENOMIC DNA]</scope>
    <source>
        <tissue evidence="2">Seedling</tissue>
    </source>
</reference>
<dbReference type="Proteomes" id="UP000251960">
    <property type="component" value="Chromosome 1"/>
</dbReference>
<feature type="domain" description="Squalene cyclase N-terminal" evidence="1">
    <location>
        <begin position="100"/>
        <end position="283"/>
    </location>
</feature>
<dbReference type="AlphaFoldDB" id="A0A317Y2W0"/>
<dbReference type="InterPro" id="IPR018333">
    <property type="entry name" value="Squalene_cyclase"/>
</dbReference>
<protein>
    <submittedName>
        <fullName evidence="2">Achilleol B synthase</fullName>
    </submittedName>
</protein>
<dbReference type="ExpressionAtlas" id="A0A317Y2W0">
    <property type="expression patterns" value="baseline and differential"/>
</dbReference>
<evidence type="ECO:0000259" key="1">
    <source>
        <dbReference type="Pfam" id="PF13249"/>
    </source>
</evidence>
<dbReference type="InterPro" id="IPR008930">
    <property type="entry name" value="Terpenoid_cyclase/PrenylTrfase"/>
</dbReference>
<comment type="caution">
    <text evidence="2">The sequence shown here is derived from an EMBL/GenBank/DDBJ whole genome shotgun (WGS) entry which is preliminary data.</text>
</comment>